<sequence length="160" mass="17757">MDDSTLIASSKFGIEDRLSITAEFYTLNNVQANSAKYVLLSSSSPSSQIIFDLLPSSLATTTSLSLSSLALNTSFQFLGVWFSLSASPQFVLKQSRSMIKDMAAFLSLLIQRCPSFKIGISSTNYAFFRKYYSFNYYTHTFGITEKSRTGCDYSVGFVIP</sequence>
<dbReference type="Proteomes" id="UP000022910">
    <property type="component" value="Unassembled WGS sequence"/>
</dbReference>
<gene>
    <name evidence="1" type="ORF">RirG_130410</name>
</gene>
<reference evidence="1 2" key="1">
    <citation type="submission" date="2014-02" db="EMBL/GenBank/DDBJ databases">
        <title>Single nucleus genome sequencing reveals high similarity among nuclei of an endomycorrhizal fungus.</title>
        <authorList>
            <person name="Lin K."/>
            <person name="Geurts R."/>
            <person name="Zhang Z."/>
            <person name="Limpens E."/>
            <person name="Saunders D.G."/>
            <person name="Mu D."/>
            <person name="Pang E."/>
            <person name="Cao H."/>
            <person name="Cha H."/>
            <person name="Lin T."/>
            <person name="Zhou Q."/>
            <person name="Shang Y."/>
            <person name="Li Y."/>
            <person name="Ivanov S."/>
            <person name="Sharma T."/>
            <person name="Velzen R.V."/>
            <person name="Ruijter N.D."/>
            <person name="Aanen D.K."/>
            <person name="Win J."/>
            <person name="Kamoun S."/>
            <person name="Bisseling T."/>
            <person name="Huang S."/>
        </authorList>
    </citation>
    <scope>NUCLEOTIDE SEQUENCE [LARGE SCALE GENOMIC DNA]</scope>
    <source>
        <strain evidence="2">DAOM197198w</strain>
    </source>
</reference>
<dbReference type="AlphaFoldDB" id="A0A015L090"/>
<dbReference type="HOGENOM" id="CLU_1653087_0_0_1"/>
<organism evidence="1 2">
    <name type="scientific">Rhizophagus irregularis (strain DAOM 197198w)</name>
    <name type="common">Glomus intraradices</name>
    <dbReference type="NCBI Taxonomy" id="1432141"/>
    <lineage>
        <taxon>Eukaryota</taxon>
        <taxon>Fungi</taxon>
        <taxon>Fungi incertae sedis</taxon>
        <taxon>Mucoromycota</taxon>
        <taxon>Glomeromycotina</taxon>
        <taxon>Glomeromycetes</taxon>
        <taxon>Glomerales</taxon>
        <taxon>Glomeraceae</taxon>
        <taxon>Rhizophagus</taxon>
    </lineage>
</organism>
<comment type="caution">
    <text evidence="1">The sequence shown here is derived from an EMBL/GenBank/DDBJ whole genome shotgun (WGS) entry which is preliminary data.</text>
</comment>
<evidence type="ECO:0000313" key="1">
    <source>
        <dbReference type="EMBL" id="EXX65736.1"/>
    </source>
</evidence>
<protein>
    <submittedName>
        <fullName evidence="1">Uncharacterized protein</fullName>
    </submittedName>
</protein>
<evidence type="ECO:0000313" key="2">
    <source>
        <dbReference type="Proteomes" id="UP000022910"/>
    </source>
</evidence>
<dbReference type="EMBL" id="JEMT01020674">
    <property type="protein sequence ID" value="EXX65736.1"/>
    <property type="molecule type" value="Genomic_DNA"/>
</dbReference>
<keyword evidence="2" id="KW-1185">Reference proteome</keyword>
<accession>A0A015L090</accession>
<proteinExistence type="predicted"/>
<name>A0A015L090_RHIIW</name>